<dbReference type="RefSeq" id="WP_110130193.1">
    <property type="nucleotide sequence ID" value="NZ_QHJQ01000002.1"/>
</dbReference>
<evidence type="ECO:0000256" key="1">
    <source>
        <dbReference type="SAM" id="MobiDB-lite"/>
    </source>
</evidence>
<dbReference type="Proteomes" id="UP000247099">
    <property type="component" value="Unassembled WGS sequence"/>
</dbReference>
<reference evidence="2 3" key="1">
    <citation type="submission" date="2018-05" db="EMBL/GenBank/DDBJ databases">
        <title>Coraliomargarita sinensis sp. nov., isolated from a marine solar saltern.</title>
        <authorList>
            <person name="Zhou L.Y."/>
        </authorList>
    </citation>
    <scope>NUCLEOTIDE SEQUENCE [LARGE SCALE GENOMIC DNA]</scope>
    <source>
        <strain evidence="2 3">WN38</strain>
    </source>
</reference>
<name>A0A317ZJM0_9BACT</name>
<dbReference type="InterPro" id="IPR012340">
    <property type="entry name" value="NA-bd_OB-fold"/>
</dbReference>
<organism evidence="2 3">
    <name type="scientific">Coraliomargarita sinensis</name>
    <dbReference type="NCBI Taxonomy" id="2174842"/>
    <lineage>
        <taxon>Bacteria</taxon>
        <taxon>Pseudomonadati</taxon>
        <taxon>Verrucomicrobiota</taxon>
        <taxon>Opitutia</taxon>
        <taxon>Puniceicoccales</taxon>
        <taxon>Coraliomargaritaceae</taxon>
        <taxon>Coraliomargarita</taxon>
    </lineage>
</organism>
<dbReference type="EMBL" id="QHJQ01000002">
    <property type="protein sequence ID" value="PXA05192.1"/>
    <property type="molecule type" value="Genomic_DNA"/>
</dbReference>
<dbReference type="InterPro" id="IPR021474">
    <property type="entry name" value="DUF3127"/>
</dbReference>
<protein>
    <recommendedName>
        <fullName evidence="4">DUF3127 domain-containing protein</fullName>
    </recommendedName>
</protein>
<dbReference type="Pfam" id="PF11325">
    <property type="entry name" value="DUF3127"/>
    <property type="match status" value="1"/>
</dbReference>
<feature type="region of interest" description="Disordered" evidence="1">
    <location>
        <begin position="88"/>
        <end position="113"/>
    </location>
</feature>
<comment type="caution">
    <text evidence="2">The sequence shown here is derived from an EMBL/GenBank/DDBJ whole genome shotgun (WGS) entry which is preliminary data.</text>
</comment>
<gene>
    <name evidence="2" type="ORF">DDZ13_04320</name>
</gene>
<sequence>MYELSGTVKKIFEEKTFSSGFNVREFVVTTDADKFPQDICLQCVKDKVEMVNKLKEGDKVKVSFDLRGREYQGRYFVNLNAWKIDYGAADSSGSDEPPPFDPADEILDEEPPF</sequence>
<dbReference type="AlphaFoldDB" id="A0A317ZJM0"/>
<dbReference type="SUPFAM" id="SSF50249">
    <property type="entry name" value="Nucleic acid-binding proteins"/>
    <property type="match status" value="1"/>
</dbReference>
<evidence type="ECO:0000313" key="3">
    <source>
        <dbReference type="Proteomes" id="UP000247099"/>
    </source>
</evidence>
<proteinExistence type="predicted"/>
<keyword evidence="3" id="KW-1185">Reference proteome</keyword>
<feature type="compositionally biased region" description="Acidic residues" evidence="1">
    <location>
        <begin position="102"/>
        <end position="113"/>
    </location>
</feature>
<accession>A0A317ZJM0</accession>
<evidence type="ECO:0000313" key="2">
    <source>
        <dbReference type="EMBL" id="PXA05192.1"/>
    </source>
</evidence>
<dbReference type="OrthoDB" id="9794303at2"/>
<evidence type="ECO:0008006" key="4">
    <source>
        <dbReference type="Google" id="ProtNLM"/>
    </source>
</evidence>
<dbReference type="InParanoid" id="A0A317ZJM0"/>